<dbReference type="AlphaFoldDB" id="A0A964BSL9"/>
<name>A0A964BSL9_9CYAN</name>
<protein>
    <submittedName>
        <fullName evidence="1">Uncharacterized protein</fullName>
    </submittedName>
</protein>
<proteinExistence type="predicted"/>
<gene>
    <name evidence="1" type="ORF">I4641_15685</name>
</gene>
<reference evidence="1" key="1">
    <citation type="journal article" date="2021" name="Antonie Van Leeuwenhoek">
        <title>Draft genome and description of Waterburya agarophytonicola gen. nov. sp. nov. (Pleurocapsales, Cyanobacteria): a seaweed symbiont.</title>
        <authorList>
            <person name="Bonthond G."/>
            <person name="Shalygin S."/>
            <person name="Bayer T."/>
            <person name="Weinberger F."/>
        </authorList>
    </citation>
    <scope>NUCLEOTIDE SEQUENCE</scope>
    <source>
        <strain evidence="1">KI4</strain>
    </source>
</reference>
<evidence type="ECO:0000313" key="2">
    <source>
        <dbReference type="Proteomes" id="UP000729733"/>
    </source>
</evidence>
<sequence>MNNQHDITIPYSDLDDAVENIIGDRYLEYDEKIDRDSIKKVLKRHLEDEIEEILSDPTEYFKRNRKFWKDLDSNVYLDDVA</sequence>
<dbReference type="RefSeq" id="WP_229641498.1">
    <property type="nucleotide sequence ID" value="NZ_JADWDC010000043.1"/>
</dbReference>
<dbReference type="EMBL" id="JADWDC010000043">
    <property type="protein sequence ID" value="MCC0178419.1"/>
    <property type="molecule type" value="Genomic_DNA"/>
</dbReference>
<dbReference type="Proteomes" id="UP000729733">
    <property type="component" value="Unassembled WGS sequence"/>
</dbReference>
<organism evidence="1 2">
    <name type="scientific">Waterburya agarophytonicola KI4</name>
    <dbReference type="NCBI Taxonomy" id="2874699"/>
    <lineage>
        <taxon>Bacteria</taxon>
        <taxon>Bacillati</taxon>
        <taxon>Cyanobacteriota</taxon>
        <taxon>Cyanophyceae</taxon>
        <taxon>Pleurocapsales</taxon>
        <taxon>Hyellaceae</taxon>
        <taxon>Waterburya</taxon>
        <taxon>Waterburya agarophytonicola</taxon>
    </lineage>
</organism>
<accession>A0A964BSL9</accession>
<evidence type="ECO:0000313" key="1">
    <source>
        <dbReference type="EMBL" id="MCC0178419.1"/>
    </source>
</evidence>
<comment type="caution">
    <text evidence="1">The sequence shown here is derived from an EMBL/GenBank/DDBJ whole genome shotgun (WGS) entry which is preliminary data.</text>
</comment>
<keyword evidence="2" id="KW-1185">Reference proteome</keyword>